<reference evidence="2 3" key="1">
    <citation type="submission" date="2017-03" db="EMBL/GenBank/DDBJ databases">
        <title>Genome Survey of Euroglyphus maynei.</title>
        <authorList>
            <person name="Arlian L.G."/>
            <person name="Morgan M.S."/>
            <person name="Rider S.D."/>
        </authorList>
    </citation>
    <scope>NUCLEOTIDE SEQUENCE [LARGE SCALE GENOMIC DNA]</scope>
    <source>
        <strain evidence="2">Arlian Lab</strain>
        <tissue evidence="2">Whole body</tissue>
    </source>
</reference>
<proteinExistence type="predicted"/>
<keyword evidence="3" id="KW-1185">Reference proteome</keyword>
<gene>
    <name evidence="2" type="ORF">BLA29_009902</name>
</gene>
<organism evidence="2 3">
    <name type="scientific">Euroglyphus maynei</name>
    <name type="common">Mayne's house dust mite</name>
    <dbReference type="NCBI Taxonomy" id="6958"/>
    <lineage>
        <taxon>Eukaryota</taxon>
        <taxon>Metazoa</taxon>
        <taxon>Ecdysozoa</taxon>
        <taxon>Arthropoda</taxon>
        <taxon>Chelicerata</taxon>
        <taxon>Arachnida</taxon>
        <taxon>Acari</taxon>
        <taxon>Acariformes</taxon>
        <taxon>Sarcoptiformes</taxon>
        <taxon>Astigmata</taxon>
        <taxon>Psoroptidia</taxon>
        <taxon>Analgoidea</taxon>
        <taxon>Pyroglyphidae</taxon>
        <taxon>Pyroglyphinae</taxon>
        <taxon>Euroglyphus</taxon>
    </lineage>
</organism>
<feature type="compositionally biased region" description="Low complexity" evidence="1">
    <location>
        <begin position="137"/>
        <end position="150"/>
    </location>
</feature>
<feature type="non-terminal residue" evidence="2">
    <location>
        <position position="229"/>
    </location>
</feature>
<comment type="caution">
    <text evidence="2">The sequence shown here is derived from an EMBL/GenBank/DDBJ whole genome shotgun (WGS) entry which is preliminary data.</text>
</comment>
<evidence type="ECO:0000313" key="2">
    <source>
        <dbReference type="EMBL" id="OTF71956.1"/>
    </source>
</evidence>
<feature type="compositionally biased region" description="Polar residues" evidence="1">
    <location>
        <begin position="40"/>
        <end position="54"/>
    </location>
</feature>
<feature type="region of interest" description="Disordered" evidence="1">
    <location>
        <begin position="107"/>
        <end position="174"/>
    </location>
</feature>
<sequence length="229" mass="25354">MSQPMVGGKPTANTNSPSPQSSRMRHFLKLNGPSNNNNNDMQQKSNGHIESVSSPKHRNPSSPLIGRNYPHQRVSKSPSVESTKSSSPLLQSTNRCHVINLNPVNVNHSKQNSFDHSCSSPNLNSQSKPHRHSFRCTSTTSATNNTGSSSIQLRKSQHTYDNVSRFDQQQSPVESPRFIRKNFSQNVATPNSTAIDPAQSTYGQIALQSNPPRWQQHQNIDQTTMANAD</sequence>
<name>A0A1Y3AWZ7_EURMA</name>
<evidence type="ECO:0000313" key="3">
    <source>
        <dbReference type="Proteomes" id="UP000194236"/>
    </source>
</evidence>
<feature type="compositionally biased region" description="Low complexity" evidence="1">
    <location>
        <begin position="75"/>
        <end position="88"/>
    </location>
</feature>
<feature type="compositionally biased region" description="Polar residues" evidence="1">
    <location>
        <begin position="11"/>
        <end position="22"/>
    </location>
</feature>
<protein>
    <submittedName>
        <fullName evidence="2">Uncharacterized protein</fullName>
    </submittedName>
</protein>
<dbReference type="Proteomes" id="UP000194236">
    <property type="component" value="Unassembled WGS sequence"/>
</dbReference>
<feature type="compositionally biased region" description="Polar residues" evidence="1">
    <location>
        <begin position="151"/>
        <end position="173"/>
    </location>
</feature>
<accession>A0A1Y3AWZ7</accession>
<dbReference type="AlphaFoldDB" id="A0A1Y3AWZ7"/>
<evidence type="ECO:0000256" key="1">
    <source>
        <dbReference type="SAM" id="MobiDB-lite"/>
    </source>
</evidence>
<feature type="region of interest" description="Disordered" evidence="1">
    <location>
        <begin position="1"/>
        <end position="94"/>
    </location>
</feature>
<feature type="compositionally biased region" description="Polar residues" evidence="1">
    <location>
        <begin position="107"/>
        <end position="127"/>
    </location>
</feature>
<dbReference type="EMBL" id="MUJZ01058515">
    <property type="protein sequence ID" value="OTF71956.1"/>
    <property type="molecule type" value="Genomic_DNA"/>
</dbReference>